<dbReference type="InterPro" id="IPR017970">
    <property type="entry name" value="Homeobox_CS"/>
</dbReference>
<keyword evidence="2" id="KW-0217">Developmental protein</keyword>
<accession>A0A6G1S3H3</accession>
<dbReference type="PANTHER" id="PTHR45793:SF5">
    <property type="entry name" value="HOMEOTIC PROTEIN OCELLILESS"/>
    <property type="match status" value="1"/>
</dbReference>
<reference evidence="10" key="1">
    <citation type="submission" date="2018-10" db="EMBL/GenBank/DDBJ databases">
        <title>Transcriptome assembly of Aceria tosichella (Wheat curl mite) Type 2.</title>
        <authorList>
            <person name="Scully E.D."/>
            <person name="Geib S.M."/>
            <person name="Palmer N.A."/>
            <person name="Gupta A.K."/>
            <person name="Sarath G."/>
            <person name="Tatineni S."/>
        </authorList>
    </citation>
    <scope>NUCLEOTIDE SEQUENCE</scope>
    <source>
        <strain evidence="10">LincolnNE</strain>
    </source>
</reference>
<dbReference type="Gene3D" id="1.10.10.60">
    <property type="entry name" value="Homeodomain-like"/>
    <property type="match status" value="3"/>
</dbReference>
<feature type="DNA-binding region" description="Homeobox" evidence="6">
    <location>
        <begin position="327"/>
        <end position="386"/>
    </location>
</feature>
<evidence type="ECO:0000256" key="8">
    <source>
        <dbReference type="SAM" id="MobiDB-lite"/>
    </source>
</evidence>
<dbReference type="Pfam" id="PF00046">
    <property type="entry name" value="Homeodomain"/>
    <property type="match status" value="2"/>
</dbReference>
<feature type="DNA-binding region" description="Homeobox" evidence="6">
    <location>
        <begin position="38"/>
        <end position="85"/>
    </location>
</feature>
<dbReference type="PROSITE" id="PS00027">
    <property type="entry name" value="HOMEOBOX_1"/>
    <property type="match status" value="1"/>
</dbReference>
<name>A0A6G1S3H3_9ACAR</name>
<dbReference type="PANTHER" id="PTHR45793">
    <property type="entry name" value="HOMEOBOX PROTEIN"/>
    <property type="match status" value="1"/>
</dbReference>
<dbReference type="InterPro" id="IPR009057">
    <property type="entry name" value="Homeodomain-like_sf"/>
</dbReference>
<protein>
    <submittedName>
        <fullName evidence="10">Double homeobox protein 1</fullName>
    </submittedName>
</protein>
<evidence type="ECO:0000256" key="5">
    <source>
        <dbReference type="ARBA" id="ARBA00023242"/>
    </source>
</evidence>
<keyword evidence="5 6" id="KW-0539">Nucleus</keyword>
<evidence type="ECO:0000256" key="3">
    <source>
        <dbReference type="ARBA" id="ARBA00023125"/>
    </source>
</evidence>
<gene>
    <name evidence="10" type="primary">DUX1</name>
    <name evidence="10" type="ORF">g.17702</name>
</gene>
<feature type="region of interest" description="Disordered" evidence="8">
    <location>
        <begin position="220"/>
        <end position="258"/>
    </location>
</feature>
<evidence type="ECO:0000256" key="7">
    <source>
        <dbReference type="RuleBase" id="RU000682"/>
    </source>
</evidence>
<dbReference type="CDD" id="cd00086">
    <property type="entry name" value="homeodomain"/>
    <property type="match status" value="1"/>
</dbReference>
<feature type="domain" description="Homeobox" evidence="9">
    <location>
        <begin position="36"/>
        <end position="84"/>
    </location>
</feature>
<dbReference type="AlphaFoldDB" id="A0A6G1S3H3"/>
<dbReference type="GO" id="GO:0005634">
    <property type="term" value="C:nucleus"/>
    <property type="evidence" value="ECO:0007669"/>
    <property type="project" value="UniProtKB-SubCell"/>
</dbReference>
<dbReference type="GO" id="GO:0000981">
    <property type="term" value="F:DNA-binding transcription factor activity, RNA polymerase II-specific"/>
    <property type="evidence" value="ECO:0007669"/>
    <property type="project" value="InterPro"/>
</dbReference>
<dbReference type="SUPFAM" id="SSF46689">
    <property type="entry name" value="Homeodomain-like"/>
    <property type="match status" value="3"/>
</dbReference>
<dbReference type="GO" id="GO:0000978">
    <property type="term" value="F:RNA polymerase II cis-regulatory region sequence-specific DNA binding"/>
    <property type="evidence" value="ECO:0007669"/>
    <property type="project" value="TreeGrafter"/>
</dbReference>
<dbReference type="EMBL" id="GGYP01000273">
    <property type="protein sequence ID" value="MDE45044.1"/>
    <property type="molecule type" value="Transcribed_RNA"/>
</dbReference>
<keyword evidence="4 6" id="KW-0371">Homeobox</keyword>
<evidence type="ECO:0000259" key="9">
    <source>
        <dbReference type="PROSITE" id="PS50071"/>
    </source>
</evidence>
<evidence type="ECO:0000256" key="6">
    <source>
        <dbReference type="PROSITE-ProRule" id="PRU00108"/>
    </source>
</evidence>
<dbReference type="PROSITE" id="PS50071">
    <property type="entry name" value="HOMEOBOX_2"/>
    <property type="match status" value="2"/>
</dbReference>
<evidence type="ECO:0000313" key="10">
    <source>
        <dbReference type="EMBL" id="MDE45044.1"/>
    </source>
</evidence>
<keyword evidence="3 6" id="KW-0238">DNA-binding</keyword>
<organism evidence="10">
    <name type="scientific">Aceria tosichella</name>
    <name type="common">wheat curl mite</name>
    <dbReference type="NCBI Taxonomy" id="561515"/>
    <lineage>
        <taxon>Eukaryota</taxon>
        <taxon>Metazoa</taxon>
        <taxon>Ecdysozoa</taxon>
        <taxon>Arthropoda</taxon>
        <taxon>Chelicerata</taxon>
        <taxon>Arachnida</taxon>
        <taxon>Acari</taxon>
        <taxon>Acariformes</taxon>
        <taxon>Trombidiformes</taxon>
        <taxon>Prostigmata</taxon>
        <taxon>Eupodina</taxon>
        <taxon>Eriophyoidea</taxon>
        <taxon>Eriophyidae</taxon>
        <taxon>Eriophyinae</taxon>
        <taxon>Aceriini</taxon>
        <taxon>Aceria</taxon>
    </lineage>
</organism>
<feature type="region of interest" description="Disordered" evidence="8">
    <location>
        <begin position="174"/>
        <end position="207"/>
    </location>
</feature>
<feature type="domain" description="Homeobox" evidence="9">
    <location>
        <begin position="325"/>
        <end position="385"/>
    </location>
</feature>
<comment type="subcellular location">
    <subcellularLocation>
        <location evidence="1 6 7">Nucleus</location>
    </subcellularLocation>
</comment>
<evidence type="ECO:0000256" key="1">
    <source>
        <dbReference type="ARBA" id="ARBA00004123"/>
    </source>
</evidence>
<evidence type="ECO:0000256" key="2">
    <source>
        <dbReference type="ARBA" id="ARBA00022473"/>
    </source>
</evidence>
<dbReference type="SMART" id="SM00389">
    <property type="entry name" value="HOX"/>
    <property type="match status" value="2"/>
</dbReference>
<evidence type="ECO:0000256" key="4">
    <source>
        <dbReference type="ARBA" id="ARBA00023155"/>
    </source>
</evidence>
<proteinExistence type="predicted"/>
<feature type="compositionally biased region" description="Gly residues" evidence="8">
    <location>
        <begin position="224"/>
        <end position="236"/>
    </location>
</feature>
<sequence length="417" mass="45892">MDSNNNANNNTSINNNNNTSNSNNVLLLLAAITQHQQLSLLETLFSINQEPSAEAIELIAQRVNSTSQNVASWFHARREQHQVQQVAAAAAAAAASVGTANNHLSNLVLNNLILDQQQLQQHLQQQQSAASACLPNTNGSSSANISQYYYDYPISNASSSPTIQPQIQLAALNATQRNSADSPPSHLQNNSHLHHHHHHQDTSPASSSILAKLTAVTSSLAGAQSGGGNGGVGNVGVGNPSLNHHHNHQNHVLASGGNNNNKLDSRMIDLLEALYSINDNPEMGAIEMISKRVDVPCHLISDWFDKKRMKLNPFAGPRSPPVNKKREGGRVVTFSEYQRSLLEAIFNENNYLHPQEYEELSKLIQVPSRNIKIWFKNRRSKQRLSSGSRVVGNVRCDSDPIEQQNQQHLNHHQHHLQ</sequence>
<dbReference type="InterPro" id="IPR001356">
    <property type="entry name" value="HD"/>
</dbReference>